<proteinExistence type="predicted"/>
<name>A0A2N4UJ32_9BURK</name>
<gene>
    <name evidence="1" type="ORF">CR155_06085</name>
</gene>
<dbReference type="InterPro" id="IPR014347">
    <property type="entry name" value="Tautomerase/MIF_sf"/>
</dbReference>
<organism evidence="1 2">
    <name type="scientific">Pollutimonas nitritireducens</name>
    <dbReference type="NCBI Taxonomy" id="2045209"/>
    <lineage>
        <taxon>Bacteria</taxon>
        <taxon>Pseudomonadati</taxon>
        <taxon>Pseudomonadota</taxon>
        <taxon>Betaproteobacteria</taxon>
        <taxon>Burkholderiales</taxon>
        <taxon>Alcaligenaceae</taxon>
        <taxon>Pollutimonas</taxon>
    </lineage>
</organism>
<dbReference type="SUPFAM" id="SSF55331">
    <property type="entry name" value="Tautomerase/MIF"/>
    <property type="match status" value="1"/>
</dbReference>
<protein>
    <recommendedName>
        <fullName evidence="3">4-oxalocrotonate tautomerase</fullName>
    </recommendedName>
</protein>
<accession>A0A2N4UJ32</accession>
<evidence type="ECO:0008006" key="3">
    <source>
        <dbReference type="Google" id="ProtNLM"/>
    </source>
</evidence>
<sequence length="88" mass="9880">MRGAHDLRYNASYMGVSRSDDVIFIQLTVSNTRSLEQKKELFKRISILLGESPGMRSDDIFVNLVEVAKENWSFGNGLAHYALGDSGR</sequence>
<dbReference type="Gene3D" id="3.30.429.10">
    <property type="entry name" value="Macrophage Migration Inhibitory Factor"/>
    <property type="match status" value="1"/>
</dbReference>
<dbReference type="AlphaFoldDB" id="A0A2N4UJ32"/>
<evidence type="ECO:0000313" key="1">
    <source>
        <dbReference type="EMBL" id="PLC55018.1"/>
    </source>
</evidence>
<evidence type="ECO:0000313" key="2">
    <source>
        <dbReference type="Proteomes" id="UP000234328"/>
    </source>
</evidence>
<dbReference type="PANTHER" id="PTHR38460:SF1">
    <property type="entry name" value="TAUTOMERASE YOLI-RELATED"/>
    <property type="match status" value="1"/>
</dbReference>
<dbReference type="OrthoDB" id="9804765at2"/>
<reference evidence="1 2" key="1">
    <citation type="submission" date="2017-10" db="EMBL/GenBank/DDBJ databases">
        <title>Two draft genome sequences of Pusillimonas sp. strains isolated from a nitrate- and radionuclide-contaminated groundwater in Russia.</title>
        <authorList>
            <person name="Grouzdev D.S."/>
            <person name="Tourova T.P."/>
            <person name="Goeva M.A."/>
            <person name="Babich T.L."/>
            <person name="Sokolova D.S."/>
            <person name="Abdullin R."/>
            <person name="Poltaraus A.B."/>
            <person name="Toshchakov S.V."/>
            <person name="Nazina T.N."/>
        </authorList>
    </citation>
    <scope>NUCLEOTIDE SEQUENCE [LARGE SCALE GENOMIC DNA]</scope>
    <source>
        <strain evidence="1 2">JR1/69-2-13</strain>
    </source>
</reference>
<comment type="caution">
    <text evidence="1">The sequence shown here is derived from an EMBL/GenBank/DDBJ whole genome shotgun (WGS) entry which is preliminary data.</text>
</comment>
<dbReference type="EMBL" id="PDNV01000003">
    <property type="protein sequence ID" value="PLC55018.1"/>
    <property type="molecule type" value="Genomic_DNA"/>
</dbReference>
<dbReference type="Pfam" id="PF14552">
    <property type="entry name" value="Tautomerase_2"/>
    <property type="match status" value="1"/>
</dbReference>
<dbReference type="InterPro" id="IPR037479">
    <property type="entry name" value="Tauto_MSAD"/>
</dbReference>
<dbReference type="PANTHER" id="PTHR38460">
    <property type="entry name" value="TAUTOMERASE YOLI-RELATED"/>
    <property type="match status" value="1"/>
</dbReference>
<keyword evidence="2" id="KW-1185">Reference proteome</keyword>
<dbReference type="Proteomes" id="UP000234328">
    <property type="component" value="Unassembled WGS sequence"/>
</dbReference>